<reference evidence="1" key="1">
    <citation type="submission" date="2021-02" db="EMBL/GenBank/DDBJ databases">
        <authorList>
            <person name="Dougan E. K."/>
            <person name="Rhodes N."/>
            <person name="Thang M."/>
            <person name="Chan C."/>
        </authorList>
    </citation>
    <scope>NUCLEOTIDE SEQUENCE</scope>
</reference>
<evidence type="ECO:0000313" key="2">
    <source>
        <dbReference type="Proteomes" id="UP000601435"/>
    </source>
</evidence>
<evidence type="ECO:0000313" key="1">
    <source>
        <dbReference type="EMBL" id="CAE7837552.1"/>
    </source>
</evidence>
<organism evidence="1 2">
    <name type="scientific">Symbiodinium necroappetens</name>
    <dbReference type="NCBI Taxonomy" id="1628268"/>
    <lineage>
        <taxon>Eukaryota</taxon>
        <taxon>Sar</taxon>
        <taxon>Alveolata</taxon>
        <taxon>Dinophyceae</taxon>
        <taxon>Suessiales</taxon>
        <taxon>Symbiodiniaceae</taxon>
        <taxon>Symbiodinium</taxon>
    </lineage>
</organism>
<accession>A0A812ZPX9</accession>
<dbReference type="Proteomes" id="UP000601435">
    <property type="component" value="Unassembled WGS sequence"/>
</dbReference>
<comment type="caution">
    <text evidence="1">The sequence shown here is derived from an EMBL/GenBank/DDBJ whole genome shotgun (WGS) entry which is preliminary data.</text>
</comment>
<gene>
    <name evidence="1" type="ORF">SNEC2469_LOCUS25240</name>
</gene>
<proteinExistence type="predicted"/>
<dbReference type="AlphaFoldDB" id="A0A812ZPX9"/>
<feature type="non-terminal residue" evidence="1">
    <location>
        <position position="1"/>
    </location>
</feature>
<feature type="non-terminal residue" evidence="1">
    <location>
        <position position="237"/>
    </location>
</feature>
<protein>
    <submittedName>
        <fullName evidence="1">Uncharacterized protein</fullName>
    </submittedName>
</protein>
<sequence>RLRQVPRRHWKVHTLGKALLPRWRQSWRTGFQRAYRAVHSARGGLISDVPSLLWTARRFHCCYDRSFWPDIHAVLQSLIGTPGLETLRSALVPLETRCRRGRKVRKRGTPTPSAAAPDAYRRPDCSWYGPQLAHQSAYMPMLASAAWCSLRSAFSTCCARLAYRLMTRAHSTGPEQKLDAWRGGSPPRRLDPYQFQFAYTIGHRDGLTSTRKGHTPPQSLLYAWPAASLCENAWKEK</sequence>
<dbReference type="OrthoDB" id="10658991at2759"/>
<name>A0A812ZPX9_9DINO</name>
<dbReference type="EMBL" id="CAJNJA010049523">
    <property type="protein sequence ID" value="CAE7837552.1"/>
    <property type="molecule type" value="Genomic_DNA"/>
</dbReference>
<keyword evidence="2" id="KW-1185">Reference proteome</keyword>